<name>A0A967KDM7_9PROT</name>
<dbReference type="EMBL" id="JAAQPH010000023">
    <property type="protein sequence ID" value="NIA71504.1"/>
    <property type="molecule type" value="Genomic_DNA"/>
</dbReference>
<proteinExistence type="predicted"/>
<gene>
    <name evidence="1" type="ORF">HBA54_23210</name>
</gene>
<keyword evidence="2" id="KW-1185">Reference proteome</keyword>
<comment type="caution">
    <text evidence="1">The sequence shown here is derived from an EMBL/GenBank/DDBJ whole genome shotgun (WGS) entry which is preliminary data.</text>
</comment>
<accession>A0A967KDM7</accession>
<evidence type="ECO:0008006" key="3">
    <source>
        <dbReference type="Google" id="ProtNLM"/>
    </source>
</evidence>
<evidence type="ECO:0000313" key="1">
    <source>
        <dbReference type="EMBL" id="NIA71504.1"/>
    </source>
</evidence>
<dbReference type="InterPro" id="IPR009367">
    <property type="entry name" value="Elm1-like"/>
</dbReference>
<sequence>MTRLPNSMSLMQPHAEVADGSLPLDKGQLRSPLVWLLLDDRPGHTTQVVGLAEALGWDYESKALYFNFLNRISNRLLASKRLSLDTGRSSELAPPWPDIVIAMGRRTAPIARWVKRQSGNRTRLVQLGRKAANVAGDFDLAVACAHFQLPPHPRRIDVLLPPTQVTTARLKKARDQWPGLFGDSPRPRIAMLIGGTTAHHRLTPQTAKRMAVEVQAFAESLGGTLICVTSRRSGAAVEEALKKGAPEARQHFWRRDARENPYLGYLAQADILVVTGESESMLAEAADAAGLLYIYPIPARPASLRDRLAGQVSAASRGDGVLAGFCRKLIHGGLVVPPRDLNLMHRGMIEAGIAQRFGSPPAPAATEPGPGLSDLIQRIRLLLEVR</sequence>
<reference evidence="1" key="1">
    <citation type="submission" date="2020-03" db="EMBL/GenBank/DDBJ databases">
        <title>Genome of Pelagibius litoralis DSM 21314T.</title>
        <authorList>
            <person name="Wang G."/>
        </authorList>
    </citation>
    <scope>NUCLEOTIDE SEQUENCE</scope>
    <source>
        <strain evidence="1">DSM 21314</strain>
    </source>
</reference>
<dbReference type="Proteomes" id="UP000761264">
    <property type="component" value="Unassembled WGS sequence"/>
</dbReference>
<dbReference type="Pfam" id="PF06258">
    <property type="entry name" value="Mito_fiss_Elm1"/>
    <property type="match status" value="1"/>
</dbReference>
<dbReference type="RefSeq" id="WP_167229204.1">
    <property type="nucleotide sequence ID" value="NZ_JAAQPH010000023.1"/>
</dbReference>
<evidence type="ECO:0000313" key="2">
    <source>
        <dbReference type="Proteomes" id="UP000761264"/>
    </source>
</evidence>
<dbReference type="AlphaFoldDB" id="A0A967KDM7"/>
<protein>
    <recommendedName>
        <fullName evidence="3">Nucleoside-diphosphate sugar epimerase</fullName>
    </recommendedName>
</protein>
<organism evidence="1 2">
    <name type="scientific">Pelagibius litoralis</name>
    <dbReference type="NCBI Taxonomy" id="374515"/>
    <lineage>
        <taxon>Bacteria</taxon>
        <taxon>Pseudomonadati</taxon>
        <taxon>Pseudomonadota</taxon>
        <taxon>Alphaproteobacteria</taxon>
        <taxon>Rhodospirillales</taxon>
        <taxon>Rhodovibrionaceae</taxon>
        <taxon>Pelagibius</taxon>
    </lineage>
</organism>